<organism evidence="1 3">
    <name type="scientific">Spironucleus salmonicida</name>
    <dbReference type="NCBI Taxonomy" id="348837"/>
    <lineage>
        <taxon>Eukaryota</taxon>
        <taxon>Metamonada</taxon>
        <taxon>Diplomonadida</taxon>
        <taxon>Hexamitidae</taxon>
        <taxon>Hexamitinae</taxon>
        <taxon>Spironucleus</taxon>
    </lineage>
</organism>
<sequence>MIYTAGILKCIIRISIQLKIKPYIVNVEIKTTNFDRVLSRSCFSFNKTTFLLTTINHIMSYMQDISISIRSGQSENSIINEDACYKVITSYDANVYMESHTYDDNYISSSGFKLFAQSIESFTL</sequence>
<comment type="caution">
    <text evidence="1">The sequence shown here is derived from an EMBL/GenBank/DDBJ whole genome shotgun (WGS) entry which is preliminary data.</text>
</comment>
<reference evidence="1" key="2">
    <citation type="submission" date="2020-12" db="EMBL/GenBank/DDBJ databases">
        <title>New Spironucleus salmonicida genome in near-complete chromosomes.</title>
        <authorList>
            <person name="Xu F."/>
            <person name="Kurt Z."/>
            <person name="Jimenez-Gonzalez A."/>
            <person name="Astvaldsson A."/>
            <person name="Andersson J.O."/>
            <person name="Svard S.G."/>
        </authorList>
    </citation>
    <scope>NUCLEOTIDE SEQUENCE</scope>
    <source>
        <strain evidence="1">ATCC 50377</strain>
    </source>
</reference>
<name>A0A9P8LJH1_9EUKA</name>
<dbReference type="EMBL" id="AUWU02000006">
    <property type="protein sequence ID" value="KAH0571975.1"/>
    <property type="molecule type" value="Genomic_DNA"/>
</dbReference>
<evidence type="ECO:0000313" key="1">
    <source>
        <dbReference type="EMBL" id="KAH0569320.1"/>
    </source>
</evidence>
<reference evidence="1" key="1">
    <citation type="journal article" date="2014" name="PLoS Genet.">
        <title>The Genome of Spironucleus salmonicida Highlights a Fish Pathogen Adapted to Fluctuating Environments.</title>
        <authorList>
            <person name="Xu F."/>
            <person name="Jerlstrom-Hultqvist J."/>
            <person name="Einarsson E."/>
            <person name="Astvaldsson A."/>
            <person name="Svard S.G."/>
            <person name="Andersson J.O."/>
        </authorList>
    </citation>
    <scope>NUCLEOTIDE SEQUENCE</scope>
    <source>
        <strain evidence="1">ATCC 50377</strain>
    </source>
</reference>
<gene>
    <name evidence="2" type="ORF">SS50377_26175</name>
    <name evidence="1" type="ORF">SS50377_28816</name>
</gene>
<dbReference type="Proteomes" id="UP000018208">
    <property type="component" value="Unassembled WGS sequence"/>
</dbReference>
<evidence type="ECO:0000313" key="3">
    <source>
        <dbReference type="Proteomes" id="UP000018208"/>
    </source>
</evidence>
<evidence type="ECO:0000313" key="2">
    <source>
        <dbReference type="EMBL" id="KAH0571975.1"/>
    </source>
</evidence>
<dbReference type="GeneID" id="94300198"/>
<dbReference type="KEGG" id="ssao:94300198"/>
<keyword evidence="3" id="KW-1185">Reference proteome</keyword>
<dbReference type="AlphaFoldDB" id="A0A9P8LJH1"/>
<protein>
    <submittedName>
        <fullName evidence="1">Uncharacterized protein</fullName>
    </submittedName>
</protein>
<dbReference type="EMBL" id="AUWU02000031">
    <property type="protein sequence ID" value="KAH0569320.1"/>
    <property type="molecule type" value="Genomic_DNA"/>
</dbReference>
<proteinExistence type="predicted"/>
<dbReference type="RefSeq" id="XP_067762748.1">
    <property type="nucleotide sequence ID" value="XM_067909992.1"/>
</dbReference>
<accession>A0A9P8LJH1</accession>